<organism evidence="1 2">
    <name type="scientific">Hyaloscypha bicolor E</name>
    <dbReference type="NCBI Taxonomy" id="1095630"/>
    <lineage>
        <taxon>Eukaryota</taxon>
        <taxon>Fungi</taxon>
        <taxon>Dikarya</taxon>
        <taxon>Ascomycota</taxon>
        <taxon>Pezizomycotina</taxon>
        <taxon>Leotiomycetes</taxon>
        <taxon>Helotiales</taxon>
        <taxon>Hyaloscyphaceae</taxon>
        <taxon>Hyaloscypha</taxon>
        <taxon>Hyaloscypha bicolor</taxon>
    </lineage>
</organism>
<keyword evidence="2" id="KW-1185">Reference proteome</keyword>
<dbReference type="EMBL" id="KZ613813">
    <property type="protein sequence ID" value="PMD59526.1"/>
    <property type="molecule type" value="Genomic_DNA"/>
</dbReference>
<evidence type="ECO:0000313" key="1">
    <source>
        <dbReference type="EMBL" id="PMD59526.1"/>
    </source>
</evidence>
<accession>A0A2J6T937</accession>
<sequence length="144" mass="16469">MIPVEGAEFQCSTTRPDIPYTLYVNDSYLLLVPRQVTKVHPNFPTTQGPLQRFKLELSDHVVDEYRTKYNKEPKFSSRNVHFGLEDDEVVVAALLESSNMIPHWEFRTLLDGANPGNKHLTDYSSDAEASFGMMHHDLSMAARR</sequence>
<dbReference type="GeneID" id="36582945"/>
<dbReference type="Proteomes" id="UP000235371">
    <property type="component" value="Unassembled WGS sequence"/>
</dbReference>
<name>A0A2J6T937_9HELO</name>
<dbReference type="RefSeq" id="XP_024736430.1">
    <property type="nucleotide sequence ID" value="XM_024874865.1"/>
</dbReference>
<dbReference type="OrthoDB" id="5116885at2759"/>
<proteinExistence type="predicted"/>
<evidence type="ECO:0000313" key="2">
    <source>
        <dbReference type="Proteomes" id="UP000235371"/>
    </source>
</evidence>
<reference evidence="1 2" key="1">
    <citation type="submission" date="2016-04" db="EMBL/GenBank/DDBJ databases">
        <title>A degradative enzymes factory behind the ericoid mycorrhizal symbiosis.</title>
        <authorList>
            <consortium name="DOE Joint Genome Institute"/>
            <person name="Martino E."/>
            <person name="Morin E."/>
            <person name="Grelet G."/>
            <person name="Kuo A."/>
            <person name="Kohler A."/>
            <person name="Daghino S."/>
            <person name="Barry K."/>
            <person name="Choi C."/>
            <person name="Cichocki N."/>
            <person name="Clum A."/>
            <person name="Copeland A."/>
            <person name="Hainaut M."/>
            <person name="Haridas S."/>
            <person name="Labutti K."/>
            <person name="Lindquist E."/>
            <person name="Lipzen A."/>
            <person name="Khouja H.-R."/>
            <person name="Murat C."/>
            <person name="Ohm R."/>
            <person name="Olson A."/>
            <person name="Spatafora J."/>
            <person name="Veneault-Fourrey C."/>
            <person name="Henrissat B."/>
            <person name="Grigoriev I."/>
            <person name="Martin F."/>
            <person name="Perotto S."/>
        </authorList>
    </citation>
    <scope>NUCLEOTIDE SEQUENCE [LARGE SCALE GENOMIC DNA]</scope>
    <source>
        <strain evidence="1 2">E</strain>
    </source>
</reference>
<dbReference type="AlphaFoldDB" id="A0A2J6T937"/>
<gene>
    <name evidence="1" type="ORF">K444DRAFT_530044</name>
</gene>
<dbReference type="InParanoid" id="A0A2J6T937"/>
<protein>
    <submittedName>
        <fullName evidence="1">Uncharacterized protein</fullName>
    </submittedName>
</protein>